<dbReference type="AlphaFoldDB" id="A0A1M6DMQ9"/>
<dbReference type="STRING" id="1178825.SAMN05216261_1645"/>
<dbReference type="Proteomes" id="UP000184396">
    <property type="component" value="Unassembled WGS sequence"/>
</dbReference>
<sequence>MGKKYSLDTLQKFLDKYKCFEELGFNEFHINVYYLEWQGNKGNIIFNDFLWSLFNKAIDLNGDYFSSTGDEYGFYFNNYLIYSNMARFRSEEGANKKVINKFIKLAQDASYQRDVCNLNENLEYQVVIISGGCCGYCDSLNNTKYDLDYYNRKPRLDVTKCTRETGCNCCTSIIVKRDKNGRIMRK</sequence>
<protein>
    <submittedName>
        <fullName evidence="1">Uncharacterized protein</fullName>
    </submittedName>
</protein>
<dbReference type="EMBL" id="FQYK01000003">
    <property type="protein sequence ID" value="SHI74441.1"/>
    <property type="molecule type" value="Genomic_DNA"/>
</dbReference>
<organism evidence="1 2">
    <name type="scientific">Algibacter luteus</name>
    <dbReference type="NCBI Taxonomy" id="1178825"/>
    <lineage>
        <taxon>Bacteria</taxon>
        <taxon>Pseudomonadati</taxon>
        <taxon>Bacteroidota</taxon>
        <taxon>Flavobacteriia</taxon>
        <taxon>Flavobacteriales</taxon>
        <taxon>Flavobacteriaceae</taxon>
        <taxon>Algibacter</taxon>
    </lineage>
</organism>
<evidence type="ECO:0000313" key="1">
    <source>
        <dbReference type="EMBL" id="SHI74441.1"/>
    </source>
</evidence>
<name>A0A1M6DMQ9_9FLAO</name>
<accession>A0A1M6DMQ9</accession>
<dbReference type="OrthoDB" id="1448473at2"/>
<reference evidence="1 2" key="1">
    <citation type="submission" date="2016-11" db="EMBL/GenBank/DDBJ databases">
        <authorList>
            <person name="Jaros S."/>
            <person name="Januszkiewicz K."/>
            <person name="Wedrychowicz H."/>
        </authorList>
    </citation>
    <scope>NUCLEOTIDE SEQUENCE [LARGE SCALE GENOMIC DNA]</scope>
    <source>
        <strain evidence="1 2">CGMCC 1.12213</strain>
    </source>
</reference>
<gene>
    <name evidence="1" type="ORF">SAMN05216261_1645</name>
</gene>
<dbReference type="RefSeq" id="WP_019386810.1">
    <property type="nucleotide sequence ID" value="NZ_ALIH01000003.1"/>
</dbReference>
<evidence type="ECO:0000313" key="2">
    <source>
        <dbReference type="Proteomes" id="UP000184396"/>
    </source>
</evidence>
<keyword evidence="2" id="KW-1185">Reference proteome</keyword>
<proteinExistence type="predicted"/>